<keyword evidence="3" id="KW-1185">Reference proteome</keyword>
<dbReference type="EMBL" id="JBBBZM010001027">
    <property type="protein sequence ID" value="KAL0630176.1"/>
    <property type="molecule type" value="Genomic_DNA"/>
</dbReference>
<accession>A0ABR3G3J2</accession>
<name>A0ABR3G3J2_9PEZI</name>
<dbReference type="Proteomes" id="UP001447188">
    <property type="component" value="Unassembled WGS sequence"/>
</dbReference>
<feature type="compositionally biased region" description="Basic and acidic residues" evidence="1">
    <location>
        <begin position="1"/>
        <end position="11"/>
    </location>
</feature>
<reference evidence="2 3" key="1">
    <citation type="submission" date="2024-02" db="EMBL/GenBank/DDBJ databases">
        <title>Discinaceae phylogenomics.</title>
        <authorList>
            <person name="Dirks A.C."/>
            <person name="James T.Y."/>
        </authorList>
    </citation>
    <scope>NUCLEOTIDE SEQUENCE [LARGE SCALE GENOMIC DNA]</scope>
    <source>
        <strain evidence="2 3">ACD0624</strain>
    </source>
</reference>
<evidence type="ECO:0000313" key="2">
    <source>
        <dbReference type="EMBL" id="KAL0630176.1"/>
    </source>
</evidence>
<sequence>MQATSGRREGWQHGNKARSGKESTERGDGAWIGSTIGVTREERKREGERERLALLPQSDASQQVAAAGEEDQQSSKNEKEGLEGR</sequence>
<proteinExistence type="predicted"/>
<feature type="compositionally biased region" description="Basic and acidic residues" evidence="1">
    <location>
        <begin position="19"/>
        <end position="28"/>
    </location>
</feature>
<gene>
    <name evidence="2" type="ORF">Q9L58_010978</name>
</gene>
<feature type="compositionally biased region" description="Basic and acidic residues" evidence="1">
    <location>
        <begin position="76"/>
        <end position="85"/>
    </location>
</feature>
<feature type="non-terminal residue" evidence="2">
    <location>
        <position position="85"/>
    </location>
</feature>
<comment type="caution">
    <text evidence="2">The sequence shown here is derived from an EMBL/GenBank/DDBJ whole genome shotgun (WGS) entry which is preliminary data.</text>
</comment>
<feature type="compositionally biased region" description="Basic and acidic residues" evidence="1">
    <location>
        <begin position="39"/>
        <end position="52"/>
    </location>
</feature>
<organism evidence="2 3">
    <name type="scientific">Discina gigas</name>
    <dbReference type="NCBI Taxonomy" id="1032678"/>
    <lineage>
        <taxon>Eukaryota</taxon>
        <taxon>Fungi</taxon>
        <taxon>Dikarya</taxon>
        <taxon>Ascomycota</taxon>
        <taxon>Pezizomycotina</taxon>
        <taxon>Pezizomycetes</taxon>
        <taxon>Pezizales</taxon>
        <taxon>Discinaceae</taxon>
        <taxon>Discina</taxon>
    </lineage>
</organism>
<evidence type="ECO:0000256" key="1">
    <source>
        <dbReference type="SAM" id="MobiDB-lite"/>
    </source>
</evidence>
<protein>
    <submittedName>
        <fullName evidence="2">Uncharacterized protein</fullName>
    </submittedName>
</protein>
<feature type="region of interest" description="Disordered" evidence="1">
    <location>
        <begin position="1"/>
        <end position="85"/>
    </location>
</feature>
<evidence type="ECO:0000313" key="3">
    <source>
        <dbReference type="Proteomes" id="UP001447188"/>
    </source>
</evidence>